<reference evidence="1 2" key="1">
    <citation type="submission" date="2024-04" db="EMBL/GenBank/DDBJ databases">
        <authorList>
            <person name="Rising A."/>
            <person name="Reimegard J."/>
            <person name="Sonavane S."/>
            <person name="Akerstrom W."/>
            <person name="Nylinder S."/>
            <person name="Hedman E."/>
            <person name="Kallberg Y."/>
        </authorList>
    </citation>
    <scope>NUCLEOTIDE SEQUENCE [LARGE SCALE GENOMIC DNA]</scope>
</reference>
<dbReference type="EMBL" id="CAXIEN010000370">
    <property type="protein sequence ID" value="CAL1295426.1"/>
    <property type="molecule type" value="Genomic_DNA"/>
</dbReference>
<dbReference type="AlphaFoldDB" id="A0AAV2BGR8"/>
<dbReference type="Proteomes" id="UP001497382">
    <property type="component" value="Unassembled WGS sequence"/>
</dbReference>
<evidence type="ECO:0000313" key="1">
    <source>
        <dbReference type="EMBL" id="CAL1295426.1"/>
    </source>
</evidence>
<gene>
    <name evidence="1" type="ORF">LARSCL_LOCUS19266</name>
</gene>
<protein>
    <submittedName>
        <fullName evidence="1">Uncharacterized protein</fullName>
    </submittedName>
</protein>
<proteinExistence type="predicted"/>
<comment type="caution">
    <text evidence="1">The sequence shown here is derived from an EMBL/GenBank/DDBJ whole genome shotgun (WGS) entry which is preliminary data.</text>
</comment>
<evidence type="ECO:0000313" key="2">
    <source>
        <dbReference type="Proteomes" id="UP001497382"/>
    </source>
</evidence>
<accession>A0AAV2BGR8</accession>
<sequence>MVALANSKAKDKYHQPPKCNFEFDENLKHLKFSSSEKGQSRYVWHSQELSSSGEIFCYVRIQLVKNAVLKGSEKGQSRYVWHSQELSSSGEIFCYVRNEVRKFEKRITSVLIHVLVAICICQEYD</sequence>
<keyword evidence="2" id="KW-1185">Reference proteome</keyword>
<organism evidence="1 2">
    <name type="scientific">Larinioides sclopetarius</name>
    <dbReference type="NCBI Taxonomy" id="280406"/>
    <lineage>
        <taxon>Eukaryota</taxon>
        <taxon>Metazoa</taxon>
        <taxon>Ecdysozoa</taxon>
        <taxon>Arthropoda</taxon>
        <taxon>Chelicerata</taxon>
        <taxon>Arachnida</taxon>
        <taxon>Araneae</taxon>
        <taxon>Araneomorphae</taxon>
        <taxon>Entelegynae</taxon>
        <taxon>Araneoidea</taxon>
        <taxon>Araneidae</taxon>
        <taxon>Larinioides</taxon>
    </lineage>
</organism>
<name>A0AAV2BGR8_9ARAC</name>